<dbReference type="AlphaFoldDB" id="A0A7M7JMG1"/>
<evidence type="ECO:0000313" key="2">
    <source>
        <dbReference type="EnsemblMetazoa" id="XP_022649554"/>
    </source>
</evidence>
<evidence type="ECO:0000256" key="1">
    <source>
        <dbReference type="SAM" id="MobiDB-lite"/>
    </source>
</evidence>
<organism evidence="2 3">
    <name type="scientific">Varroa destructor</name>
    <name type="common">Honeybee mite</name>
    <dbReference type="NCBI Taxonomy" id="109461"/>
    <lineage>
        <taxon>Eukaryota</taxon>
        <taxon>Metazoa</taxon>
        <taxon>Ecdysozoa</taxon>
        <taxon>Arthropoda</taxon>
        <taxon>Chelicerata</taxon>
        <taxon>Arachnida</taxon>
        <taxon>Acari</taxon>
        <taxon>Parasitiformes</taxon>
        <taxon>Mesostigmata</taxon>
        <taxon>Gamasina</taxon>
        <taxon>Dermanyssoidea</taxon>
        <taxon>Varroidae</taxon>
        <taxon>Varroa</taxon>
    </lineage>
</organism>
<dbReference type="InParanoid" id="A0A7M7JMG1"/>
<proteinExistence type="predicted"/>
<keyword evidence="3" id="KW-1185">Reference proteome</keyword>
<reference evidence="2" key="1">
    <citation type="submission" date="2021-01" db="UniProtKB">
        <authorList>
            <consortium name="EnsemblMetazoa"/>
        </authorList>
    </citation>
    <scope>IDENTIFICATION</scope>
</reference>
<protein>
    <submittedName>
        <fullName evidence="2">Uncharacterized protein</fullName>
    </submittedName>
</protein>
<dbReference type="EnsemblMetazoa" id="XM_022793819">
    <property type="protein sequence ID" value="XP_022649554"/>
    <property type="gene ID" value="LOC111245446"/>
</dbReference>
<accession>A0A7M7JMG1</accession>
<dbReference type="KEGG" id="vde:111245446"/>
<dbReference type="Proteomes" id="UP000594260">
    <property type="component" value="Unplaced"/>
</dbReference>
<dbReference type="GeneID" id="111245446"/>
<name>A0A7M7JMG1_VARDE</name>
<feature type="region of interest" description="Disordered" evidence="1">
    <location>
        <begin position="442"/>
        <end position="497"/>
    </location>
</feature>
<sequence length="497" mass="54664">MDSQRTQWLNRHVRRTVQTTMSDASLPTASSAIVEQKIAASFRRSATKSPLWKEPCGGCGRLMAYNPGGPFCNNPHNKHVSHPHCKTAMHMFCRLCSGDRVETAMPELSPEHQELFEREFMRGLPGMNEPDHFPGMESLFKALSTVSHAQLAACLMERIRHEVSTDSMMNVAAETARAGSGASQVAAARTLADVANAVARTVSSTAAAVTYASTPVPPVSSSTSKNIVSILTHAIVILELAEPRSPVAQDRDELPVFEESVSDKGTAIPAYGMATSYAMISILFKTYLEVLPAKNIILPSQVSDAYIHILSRWVHGHSLPKRPMYVTSSRGLIHSCEVCAMRPNKPTIPHPESDLAGKVLHHRARKTHRALAGGLKEVDDINESVRIGLLALLKMCLADHRRRLQVNTGSAQRCMQSRYVGMYLNGDDDYDDVILAEEYGKKFNGDGGHKDSNGRKSDEQNKGRLIEASRVDVEKSRPEEQPKQLKIENGKIEEPGK</sequence>
<evidence type="ECO:0000313" key="3">
    <source>
        <dbReference type="Proteomes" id="UP000594260"/>
    </source>
</evidence>
<dbReference type="RefSeq" id="XP_022649554.1">
    <property type="nucleotide sequence ID" value="XM_022793819.1"/>
</dbReference>